<gene>
    <name evidence="2" type="ORF">NQX30_03000</name>
</gene>
<evidence type="ECO:0000313" key="2">
    <source>
        <dbReference type="EMBL" id="MDM5147341.1"/>
    </source>
</evidence>
<dbReference type="Proteomes" id="UP001168167">
    <property type="component" value="Unassembled WGS sequence"/>
</dbReference>
<evidence type="ECO:0000313" key="3">
    <source>
        <dbReference type="Proteomes" id="UP001168167"/>
    </source>
</evidence>
<protein>
    <submittedName>
        <fullName evidence="2">Rhodanese-like domain-containing protein</fullName>
    </submittedName>
</protein>
<dbReference type="InterPro" id="IPR036873">
    <property type="entry name" value="Rhodanese-like_dom_sf"/>
</dbReference>
<dbReference type="InterPro" id="IPR001763">
    <property type="entry name" value="Rhodanese-like_dom"/>
</dbReference>
<dbReference type="CDD" id="cd00158">
    <property type="entry name" value="RHOD"/>
    <property type="match status" value="1"/>
</dbReference>
<dbReference type="Gene3D" id="3.40.250.10">
    <property type="entry name" value="Rhodanese-like domain"/>
    <property type="match status" value="1"/>
</dbReference>
<dbReference type="SMART" id="SM00450">
    <property type="entry name" value="RHOD"/>
    <property type="match status" value="1"/>
</dbReference>
<dbReference type="SUPFAM" id="SSF52821">
    <property type="entry name" value="Rhodanese/Cell cycle control phosphatase"/>
    <property type="match status" value="1"/>
</dbReference>
<accession>A0ABT7QKU9</accession>
<sequence>MILAFAMENLPWVVMASLASSGLAWTFARDNAQTVDTGEAVLLVNREKGVVVDLRSAADFAKGKISQSRNIPAVELKKRTADIERYRERPVILVCQQGPVARRHVRDLTAQGFSHVKALQGGMDAWLRAQLPVLGKNKEG</sequence>
<keyword evidence="3" id="KW-1185">Reference proteome</keyword>
<dbReference type="EMBL" id="JANQAO010000001">
    <property type="protein sequence ID" value="MDM5147341.1"/>
    <property type="molecule type" value="Genomic_DNA"/>
</dbReference>
<reference evidence="2" key="2">
    <citation type="journal article" date="2023" name="Microbiome">
        <title>Synthase-selected sorting approach identifies a beta-lactone synthase in a nudibranch symbiotic bacterium.</title>
        <authorList>
            <person name="Dzunkova M."/>
            <person name="La Clair J.J."/>
            <person name="Tyml T."/>
            <person name="Doud D."/>
            <person name="Schulz F."/>
            <person name="Piquer-Esteban S."/>
            <person name="Porcel Sanchis D."/>
            <person name="Osborn A."/>
            <person name="Robinson D."/>
            <person name="Louie K.B."/>
            <person name="Bowen B.P."/>
            <person name="Bowers R.M."/>
            <person name="Lee J."/>
            <person name="Arnau V."/>
            <person name="Diaz-Villanueva W."/>
            <person name="Stepanauskas R."/>
            <person name="Gosliner T."/>
            <person name="Date S.V."/>
            <person name="Northen T.R."/>
            <person name="Cheng J.F."/>
            <person name="Burkart M.D."/>
            <person name="Woyke T."/>
        </authorList>
    </citation>
    <scope>NUCLEOTIDE SEQUENCE</scope>
    <source>
        <strain evidence="2">Df01</strain>
    </source>
</reference>
<dbReference type="Pfam" id="PF00581">
    <property type="entry name" value="Rhodanese"/>
    <property type="match status" value="1"/>
</dbReference>
<feature type="domain" description="Rhodanese" evidence="1">
    <location>
        <begin position="45"/>
        <end position="135"/>
    </location>
</feature>
<comment type="caution">
    <text evidence="2">The sequence shown here is derived from an EMBL/GenBank/DDBJ whole genome shotgun (WGS) entry which is preliminary data.</text>
</comment>
<reference evidence="2" key="1">
    <citation type="submission" date="2022-08" db="EMBL/GenBank/DDBJ databases">
        <authorList>
            <person name="Dzunkova M."/>
            <person name="La Clair J."/>
            <person name="Tyml T."/>
            <person name="Doud D."/>
            <person name="Schulz F."/>
            <person name="Piquer S."/>
            <person name="Porcel Sanchis D."/>
            <person name="Osborn A."/>
            <person name="Robinson D."/>
            <person name="Louie K.B."/>
            <person name="Bowen B.P."/>
            <person name="Bowers R."/>
            <person name="Lee J."/>
            <person name="Arnau Llombart V."/>
            <person name="Diaz Villanueva W."/>
            <person name="Gosliner T."/>
            <person name="Northen T."/>
            <person name="Cheng J.-F."/>
            <person name="Burkart M.D."/>
            <person name="Woyke T."/>
        </authorList>
    </citation>
    <scope>NUCLEOTIDE SEQUENCE</scope>
    <source>
        <strain evidence="2">Df01</strain>
    </source>
</reference>
<evidence type="ECO:0000259" key="1">
    <source>
        <dbReference type="PROSITE" id="PS50206"/>
    </source>
</evidence>
<dbReference type="PROSITE" id="PS50206">
    <property type="entry name" value="RHODANESE_3"/>
    <property type="match status" value="1"/>
</dbReference>
<organism evidence="2 3">
    <name type="scientific">Candidatus Doriopsillibacter californiensis</name>
    <dbReference type="NCBI Taxonomy" id="2970740"/>
    <lineage>
        <taxon>Bacteria</taxon>
        <taxon>Pseudomonadati</taxon>
        <taxon>Pseudomonadota</taxon>
        <taxon>Gammaproteobacteria</taxon>
        <taxon>Candidatus Tethybacterales</taxon>
        <taxon>Candidatus Persebacteraceae</taxon>
        <taxon>Candidatus Doriopsillibacter</taxon>
    </lineage>
</organism>
<proteinExistence type="predicted"/>
<dbReference type="PANTHER" id="PTHR43031">
    <property type="entry name" value="FAD-DEPENDENT OXIDOREDUCTASE"/>
    <property type="match status" value="1"/>
</dbReference>
<name>A0ABT7QKU9_9GAMM</name>
<dbReference type="InterPro" id="IPR050229">
    <property type="entry name" value="GlpE_sulfurtransferase"/>
</dbReference>
<dbReference type="PANTHER" id="PTHR43031:SF18">
    <property type="entry name" value="RHODANESE-RELATED SULFURTRANSFERASES"/>
    <property type="match status" value="1"/>
</dbReference>